<proteinExistence type="predicted"/>
<evidence type="ECO:0000313" key="1">
    <source>
        <dbReference type="EMBL" id="RPA74279.1"/>
    </source>
</evidence>
<protein>
    <submittedName>
        <fullName evidence="1">Uncharacterized protein</fullName>
    </submittedName>
</protein>
<sequence>MSGLRFTRSNFPVFASEKLQLQMEDDLQRSRKLNPTLSRYVIAHLRPRPKFLDDIPTNIEEFVRFLRKVLSDHLVDLVRNGLKQFDRLIDDEKDLLGNQFIKEYTYVEWITLMLDSLDVAFAYASAPESKPRLLGGSNVVTGTGIEIIQVELTGPNLKAAWLENETIAGIRSSQPPRDFNPLTPNAFPVYHGSALPLSSPALVNPFIETGPTIGFCNDKNQIVPRKAIYTSYWMLRCIAWAAFKSHVCDFSMFPSTLNTFDVGWHYRGTRYKGVMIWEYNLSCPPPAGLTQEAIPQELVQGWHDYCGQSRSLCQSSEGLNDVWAAGQQRHGSSLETWPDLLHAPESRTTRNASLRPIIGPGCLEIPATRTAFATAAGEAHLRSTITNRRYAVSFTLAEAKKEEAIVEGKQSLRKKISEDFKDKASRLHKRMSNLSLRSSKK</sequence>
<accession>A0A3N4HKD9</accession>
<dbReference type="Proteomes" id="UP000275078">
    <property type="component" value="Unassembled WGS sequence"/>
</dbReference>
<dbReference type="OrthoDB" id="4863049at2759"/>
<name>A0A3N4HKD9_ASCIM</name>
<keyword evidence="2" id="KW-1185">Reference proteome</keyword>
<gene>
    <name evidence="1" type="ORF">BJ508DRAFT_380691</name>
</gene>
<dbReference type="EMBL" id="ML119795">
    <property type="protein sequence ID" value="RPA74279.1"/>
    <property type="molecule type" value="Genomic_DNA"/>
</dbReference>
<evidence type="ECO:0000313" key="2">
    <source>
        <dbReference type="Proteomes" id="UP000275078"/>
    </source>
</evidence>
<dbReference type="AlphaFoldDB" id="A0A3N4HKD9"/>
<reference evidence="1 2" key="1">
    <citation type="journal article" date="2018" name="Nat. Ecol. Evol.">
        <title>Pezizomycetes genomes reveal the molecular basis of ectomycorrhizal truffle lifestyle.</title>
        <authorList>
            <person name="Murat C."/>
            <person name="Payen T."/>
            <person name="Noel B."/>
            <person name="Kuo A."/>
            <person name="Morin E."/>
            <person name="Chen J."/>
            <person name="Kohler A."/>
            <person name="Krizsan K."/>
            <person name="Balestrini R."/>
            <person name="Da Silva C."/>
            <person name="Montanini B."/>
            <person name="Hainaut M."/>
            <person name="Levati E."/>
            <person name="Barry K.W."/>
            <person name="Belfiori B."/>
            <person name="Cichocki N."/>
            <person name="Clum A."/>
            <person name="Dockter R.B."/>
            <person name="Fauchery L."/>
            <person name="Guy J."/>
            <person name="Iotti M."/>
            <person name="Le Tacon F."/>
            <person name="Lindquist E.A."/>
            <person name="Lipzen A."/>
            <person name="Malagnac F."/>
            <person name="Mello A."/>
            <person name="Molinier V."/>
            <person name="Miyauchi S."/>
            <person name="Poulain J."/>
            <person name="Riccioni C."/>
            <person name="Rubini A."/>
            <person name="Sitrit Y."/>
            <person name="Splivallo R."/>
            <person name="Traeger S."/>
            <person name="Wang M."/>
            <person name="Zifcakova L."/>
            <person name="Wipf D."/>
            <person name="Zambonelli A."/>
            <person name="Paolocci F."/>
            <person name="Nowrousian M."/>
            <person name="Ottonello S."/>
            <person name="Baldrian P."/>
            <person name="Spatafora J.W."/>
            <person name="Henrissat B."/>
            <person name="Nagy L.G."/>
            <person name="Aury J.M."/>
            <person name="Wincker P."/>
            <person name="Grigoriev I.V."/>
            <person name="Bonfante P."/>
            <person name="Martin F.M."/>
        </authorList>
    </citation>
    <scope>NUCLEOTIDE SEQUENCE [LARGE SCALE GENOMIC DNA]</scope>
    <source>
        <strain evidence="1 2">RN42</strain>
    </source>
</reference>
<organism evidence="1 2">
    <name type="scientific">Ascobolus immersus RN42</name>
    <dbReference type="NCBI Taxonomy" id="1160509"/>
    <lineage>
        <taxon>Eukaryota</taxon>
        <taxon>Fungi</taxon>
        <taxon>Dikarya</taxon>
        <taxon>Ascomycota</taxon>
        <taxon>Pezizomycotina</taxon>
        <taxon>Pezizomycetes</taxon>
        <taxon>Pezizales</taxon>
        <taxon>Ascobolaceae</taxon>
        <taxon>Ascobolus</taxon>
    </lineage>
</organism>